<dbReference type="Pfam" id="PF05160">
    <property type="entry name" value="DSS1_SEM1"/>
    <property type="match status" value="1"/>
</dbReference>
<dbReference type="InterPro" id="IPR007834">
    <property type="entry name" value="DSS1_SEM1"/>
</dbReference>
<evidence type="ECO:0000313" key="3">
    <source>
        <dbReference type="EMBL" id="CEM08136.1"/>
    </source>
</evidence>
<dbReference type="SMART" id="SM01385">
    <property type="entry name" value="DSS1_SEM1"/>
    <property type="match status" value="1"/>
</dbReference>
<gene>
    <name evidence="3" type="ORF">Cvel_15492</name>
</gene>
<proteinExistence type="inferred from homology"/>
<reference evidence="3" key="1">
    <citation type="submission" date="2014-11" db="EMBL/GenBank/DDBJ databases">
        <authorList>
            <person name="Otto D Thomas"/>
            <person name="Naeem Raeece"/>
        </authorList>
    </citation>
    <scope>NUCLEOTIDE SEQUENCE</scope>
</reference>
<accession>A0A0G4F6S5</accession>
<feature type="region of interest" description="Disordered" evidence="2">
    <location>
        <begin position="91"/>
        <end position="110"/>
    </location>
</feature>
<evidence type="ECO:0000256" key="2">
    <source>
        <dbReference type="SAM" id="MobiDB-lite"/>
    </source>
</evidence>
<dbReference type="GO" id="GO:0043248">
    <property type="term" value="P:proteasome assembly"/>
    <property type="evidence" value="ECO:0007669"/>
    <property type="project" value="InterPro"/>
</dbReference>
<sequence>MAASKQGQDERMGASNGASPPAAPENTFEDEDDFEEFERCDYKDDNVKHDLGTWNNAWDAAGWDDEDPHDEFTRQLKAELDRQLKVEYDKALQKRKGVQPNRPAGGPATN</sequence>
<comment type="similarity">
    <text evidence="1">Belongs to the DSS1/SEM1 family.</text>
</comment>
<dbReference type="AlphaFoldDB" id="A0A0G4F6S5"/>
<protein>
    <submittedName>
        <fullName evidence="3">Uncharacterized protein</fullName>
    </submittedName>
</protein>
<dbReference type="GO" id="GO:0006406">
    <property type="term" value="P:mRNA export from nucleus"/>
    <property type="evidence" value="ECO:0007669"/>
    <property type="project" value="InterPro"/>
</dbReference>
<dbReference type="EMBL" id="CDMZ01000164">
    <property type="protein sequence ID" value="CEM08136.1"/>
    <property type="molecule type" value="Genomic_DNA"/>
</dbReference>
<feature type="region of interest" description="Disordered" evidence="2">
    <location>
        <begin position="1"/>
        <end position="34"/>
    </location>
</feature>
<evidence type="ECO:0000256" key="1">
    <source>
        <dbReference type="ARBA" id="ARBA00034491"/>
    </source>
</evidence>
<dbReference type="GO" id="GO:0008541">
    <property type="term" value="C:proteasome regulatory particle, lid subcomplex"/>
    <property type="evidence" value="ECO:0007669"/>
    <property type="project" value="InterPro"/>
</dbReference>
<organism evidence="3">
    <name type="scientific">Chromera velia CCMP2878</name>
    <dbReference type="NCBI Taxonomy" id="1169474"/>
    <lineage>
        <taxon>Eukaryota</taxon>
        <taxon>Sar</taxon>
        <taxon>Alveolata</taxon>
        <taxon>Colpodellida</taxon>
        <taxon>Chromeraceae</taxon>
        <taxon>Chromera</taxon>
    </lineage>
</organism>
<dbReference type="VEuPathDB" id="CryptoDB:Cvel_15492"/>
<name>A0A0G4F6S5_9ALVE</name>